<sequence>MTTLVLGPSLGTTPATCWGPTAELLHEDVDVVAWELPTGPDPVTVEDLATRLLERVDGPFLYAGDSVGGQVGLQLCLDAPDRVLGAVLCCTAARIGTEESWAERIAQVRVSGTASLVTATAARWFGPGFLEREPERASALLHTLRESDDEGYVAVCGALAAYDVRERLGEIAVPVVAVAGEHDPTCPPEAVRAIADGVQRGRLVVLDGVGHQAPAEAPEAVAALIRELAQEVGA</sequence>
<evidence type="ECO:0000313" key="3">
    <source>
        <dbReference type="Proteomes" id="UP000502996"/>
    </source>
</evidence>
<dbReference type="Proteomes" id="UP000502996">
    <property type="component" value="Chromosome"/>
</dbReference>
<dbReference type="GO" id="GO:0016787">
    <property type="term" value="F:hydrolase activity"/>
    <property type="evidence" value="ECO:0007669"/>
    <property type="project" value="UniProtKB-KW"/>
</dbReference>
<dbReference type="AlphaFoldDB" id="A0A6G6WDB3"/>
<evidence type="ECO:0000259" key="1">
    <source>
        <dbReference type="Pfam" id="PF12697"/>
    </source>
</evidence>
<reference evidence="2 3" key="1">
    <citation type="submission" date="2020-02" db="EMBL/GenBank/DDBJ databases">
        <title>Full genome sequence of Nocardioides sp. R-3366.</title>
        <authorList>
            <person name="Im W.-T."/>
        </authorList>
    </citation>
    <scope>NUCLEOTIDE SEQUENCE [LARGE SCALE GENOMIC DNA]</scope>
    <source>
        <strain evidence="2 3">R-3366</strain>
    </source>
</reference>
<dbReference type="Gene3D" id="3.40.50.1820">
    <property type="entry name" value="alpha/beta hydrolase"/>
    <property type="match status" value="1"/>
</dbReference>
<dbReference type="RefSeq" id="WP_165232593.1">
    <property type="nucleotide sequence ID" value="NZ_CP049257.1"/>
</dbReference>
<evidence type="ECO:0000313" key="2">
    <source>
        <dbReference type="EMBL" id="QIG43318.1"/>
    </source>
</evidence>
<keyword evidence="3" id="KW-1185">Reference proteome</keyword>
<dbReference type="SUPFAM" id="SSF53474">
    <property type="entry name" value="alpha/beta-Hydrolases"/>
    <property type="match status" value="1"/>
</dbReference>
<dbReference type="KEGG" id="nano:G5V58_11585"/>
<accession>A0A6G6WDB3</accession>
<organism evidence="2 3">
    <name type="scientific">Nocardioides anomalus</name>
    <dbReference type="NCBI Taxonomy" id="2712223"/>
    <lineage>
        <taxon>Bacteria</taxon>
        <taxon>Bacillati</taxon>
        <taxon>Actinomycetota</taxon>
        <taxon>Actinomycetes</taxon>
        <taxon>Propionibacteriales</taxon>
        <taxon>Nocardioidaceae</taxon>
        <taxon>Nocardioides</taxon>
    </lineage>
</organism>
<dbReference type="PANTHER" id="PTHR43689">
    <property type="entry name" value="HYDROLASE"/>
    <property type="match status" value="1"/>
</dbReference>
<dbReference type="EMBL" id="CP049257">
    <property type="protein sequence ID" value="QIG43318.1"/>
    <property type="molecule type" value="Genomic_DNA"/>
</dbReference>
<protein>
    <submittedName>
        <fullName evidence="2">Alpha/beta fold hydrolase</fullName>
    </submittedName>
</protein>
<proteinExistence type="predicted"/>
<dbReference type="Pfam" id="PF12697">
    <property type="entry name" value="Abhydrolase_6"/>
    <property type="match status" value="1"/>
</dbReference>
<gene>
    <name evidence="2" type="ORF">G5V58_11585</name>
</gene>
<dbReference type="InterPro" id="IPR000073">
    <property type="entry name" value="AB_hydrolase_1"/>
</dbReference>
<keyword evidence="2" id="KW-0378">Hydrolase</keyword>
<dbReference type="InterPro" id="IPR029058">
    <property type="entry name" value="AB_hydrolase_fold"/>
</dbReference>
<feature type="domain" description="AB hydrolase-1" evidence="1">
    <location>
        <begin position="6"/>
        <end position="223"/>
    </location>
</feature>
<dbReference type="PANTHER" id="PTHR43689:SF8">
    <property type="entry name" value="ALPHA_BETA-HYDROLASES SUPERFAMILY PROTEIN"/>
    <property type="match status" value="1"/>
</dbReference>
<name>A0A6G6WDB3_9ACTN</name>